<reference evidence="2" key="1">
    <citation type="submission" date="2013-12" db="EMBL/GenBank/DDBJ databases">
        <authorList>
            <person name="Aslett M."/>
        </authorList>
    </citation>
    <scope>NUCLEOTIDE SEQUENCE [LARGE SCALE GENOMIC DNA]</scope>
    <source>
        <strain evidence="2">Lindley</strain>
    </source>
</reference>
<reference evidence="3" key="3">
    <citation type="submission" date="2016-06" db="UniProtKB">
        <authorList>
            <consortium name="WormBaseParasite"/>
        </authorList>
    </citation>
    <scope>IDENTIFICATION</scope>
</reference>
<organism evidence="2 3">
    <name type="scientific">Globodera pallida</name>
    <name type="common">Potato cyst nematode worm</name>
    <name type="synonym">Heterodera pallida</name>
    <dbReference type="NCBI Taxonomy" id="36090"/>
    <lineage>
        <taxon>Eukaryota</taxon>
        <taxon>Metazoa</taxon>
        <taxon>Ecdysozoa</taxon>
        <taxon>Nematoda</taxon>
        <taxon>Chromadorea</taxon>
        <taxon>Rhabditida</taxon>
        <taxon>Tylenchina</taxon>
        <taxon>Tylenchomorpha</taxon>
        <taxon>Tylenchoidea</taxon>
        <taxon>Heteroderidae</taxon>
        <taxon>Heteroderinae</taxon>
        <taxon>Globodera</taxon>
    </lineage>
</organism>
<protein>
    <submittedName>
        <fullName evidence="3">Transmembrane protein</fullName>
    </submittedName>
</protein>
<feature type="transmembrane region" description="Helical" evidence="1">
    <location>
        <begin position="131"/>
        <end position="153"/>
    </location>
</feature>
<keyword evidence="2" id="KW-1185">Reference proteome</keyword>
<reference evidence="2" key="2">
    <citation type="submission" date="2014-05" db="EMBL/GenBank/DDBJ databases">
        <title>The genome and life-stage specific transcriptomes of Globodera pallida elucidate key aspects of plant parasitism by a cyst nematode.</title>
        <authorList>
            <person name="Cotton J.A."/>
            <person name="Lilley C.J."/>
            <person name="Jones L.M."/>
            <person name="Kikuchi T."/>
            <person name="Reid A.J."/>
            <person name="Thorpe P."/>
            <person name="Tsai I.J."/>
            <person name="Beasley H."/>
            <person name="Blok V."/>
            <person name="Cock P.J.A."/>
            <person name="Van den Akker S.E."/>
            <person name="Holroyd N."/>
            <person name="Hunt M."/>
            <person name="Mantelin S."/>
            <person name="Naghra H."/>
            <person name="Pain A."/>
            <person name="Palomares-Rius J.E."/>
            <person name="Zarowiecki M."/>
            <person name="Berriman M."/>
            <person name="Jones J.T."/>
            <person name="Urwin P.E."/>
        </authorList>
    </citation>
    <scope>NUCLEOTIDE SEQUENCE [LARGE SCALE GENOMIC DNA]</scope>
    <source>
        <strain evidence="2">Lindley</strain>
    </source>
</reference>
<name>A0A183CJU6_GLOPA</name>
<dbReference type="AlphaFoldDB" id="A0A183CJU6"/>
<evidence type="ECO:0000313" key="3">
    <source>
        <dbReference type="WBParaSite" id="GPLIN_001315200"/>
    </source>
</evidence>
<dbReference type="WBParaSite" id="GPLIN_001315200">
    <property type="protein sequence ID" value="GPLIN_001315200"/>
    <property type="gene ID" value="GPLIN_001315200"/>
</dbReference>
<sequence>MSDGGRGRQSNRQFPIVSIRLLIWLIIVSLIVVNLSSPMPLGSIATGTGRIFRPSRSFTANVLMEEKTGEIQRKDVPPPSLCRIHFLPYQTHPTMKGHLFSNDATHKLRKVFQKFILLEEKQSEGQRNAICLFYFFVMVMLAVLDAFGTNYAAVSGGNCQNQSSKKKQIPIIRSF</sequence>
<dbReference type="Proteomes" id="UP000050741">
    <property type="component" value="Unassembled WGS sequence"/>
</dbReference>
<feature type="transmembrane region" description="Helical" evidence="1">
    <location>
        <begin position="12"/>
        <end position="33"/>
    </location>
</feature>
<keyword evidence="1" id="KW-0472">Membrane</keyword>
<accession>A0A183CJU6</accession>
<keyword evidence="1" id="KW-0812">Transmembrane</keyword>
<proteinExistence type="predicted"/>
<evidence type="ECO:0000256" key="1">
    <source>
        <dbReference type="SAM" id="Phobius"/>
    </source>
</evidence>
<keyword evidence="1" id="KW-1133">Transmembrane helix</keyword>
<evidence type="ECO:0000313" key="2">
    <source>
        <dbReference type="Proteomes" id="UP000050741"/>
    </source>
</evidence>